<evidence type="ECO:0000313" key="3">
    <source>
        <dbReference type="Proteomes" id="UP000770717"/>
    </source>
</evidence>
<keyword evidence="1" id="KW-0812">Transmembrane</keyword>
<evidence type="ECO:0000313" key="2">
    <source>
        <dbReference type="EMBL" id="KAG9481539.1"/>
    </source>
</evidence>
<name>A0A8J6F5M3_ELECQ</name>
<dbReference type="EMBL" id="WNTK01000006">
    <property type="protein sequence ID" value="KAG9481539.1"/>
    <property type="molecule type" value="Genomic_DNA"/>
</dbReference>
<keyword evidence="1" id="KW-0472">Membrane</keyword>
<keyword evidence="3" id="KW-1185">Reference proteome</keyword>
<keyword evidence="1" id="KW-1133">Transmembrane helix</keyword>
<comment type="caution">
    <text evidence="2">The sequence shown here is derived from an EMBL/GenBank/DDBJ whole genome shotgun (WGS) entry which is preliminary data.</text>
</comment>
<accession>A0A8J6F5M3</accession>
<dbReference type="AlphaFoldDB" id="A0A8J6F5M3"/>
<proteinExistence type="predicted"/>
<feature type="transmembrane region" description="Helical" evidence="1">
    <location>
        <begin position="34"/>
        <end position="52"/>
    </location>
</feature>
<organism evidence="2 3">
    <name type="scientific">Eleutherodactylus coqui</name>
    <name type="common">Puerto Rican coqui</name>
    <dbReference type="NCBI Taxonomy" id="57060"/>
    <lineage>
        <taxon>Eukaryota</taxon>
        <taxon>Metazoa</taxon>
        <taxon>Chordata</taxon>
        <taxon>Craniata</taxon>
        <taxon>Vertebrata</taxon>
        <taxon>Euteleostomi</taxon>
        <taxon>Amphibia</taxon>
        <taxon>Batrachia</taxon>
        <taxon>Anura</taxon>
        <taxon>Neobatrachia</taxon>
        <taxon>Hyloidea</taxon>
        <taxon>Eleutherodactylidae</taxon>
        <taxon>Eleutherodactylinae</taxon>
        <taxon>Eleutherodactylus</taxon>
        <taxon>Eleutherodactylus</taxon>
    </lineage>
</organism>
<gene>
    <name evidence="2" type="ORF">GDO78_010661</name>
</gene>
<reference evidence="2" key="1">
    <citation type="thesis" date="2020" institute="ProQuest LLC" country="789 East Eisenhower Parkway, Ann Arbor, MI, USA">
        <title>Comparative Genomics and Chromosome Evolution.</title>
        <authorList>
            <person name="Mudd A.B."/>
        </authorList>
    </citation>
    <scope>NUCLEOTIDE SEQUENCE</scope>
    <source>
        <strain evidence="2">HN-11 Male</strain>
        <tissue evidence="2">Kidney and liver</tissue>
    </source>
</reference>
<sequence>MAMRDCQHQDPSYKRELTEGPSIIVGWPFLTSSLIQLVVLIQIYNTLFIAYIKHYIVNWWSDPLGTCVYFFCIFPFNTSNDLTITKTAAT</sequence>
<protein>
    <submittedName>
        <fullName evidence="2">Uncharacterized protein</fullName>
    </submittedName>
</protein>
<evidence type="ECO:0000256" key="1">
    <source>
        <dbReference type="SAM" id="Phobius"/>
    </source>
</evidence>
<dbReference type="Proteomes" id="UP000770717">
    <property type="component" value="Unassembled WGS sequence"/>
</dbReference>